<comment type="caution">
    <text evidence="1">The sequence shown here is derived from an EMBL/GenBank/DDBJ whole genome shotgun (WGS) entry which is preliminary data.</text>
</comment>
<dbReference type="EMBL" id="VSSQ01033212">
    <property type="protein sequence ID" value="MPM84739.1"/>
    <property type="molecule type" value="Genomic_DNA"/>
</dbReference>
<proteinExistence type="predicted"/>
<dbReference type="AlphaFoldDB" id="A0A645D6B3"/>
<sequence length="73" mass="8601">MHRQRVEILSTEPKRDIDMYRFFKEGISLVSDGLIKTGEYIDKIYPLSKIQEAFEERDDKSNGTIHILIDVEE</sequence>
<accession>A0A645D6B3</accession>
<evidence type="ECO:0000313" key="1">
    <source>
        <dbReference type="EMBL" id="MPM84739.1"/>
    </source>
</evidence>
<protein>
    <submittedName>
        <fullName evidence="1">Uncharacterized protein</fullName>
    </submittedName>
</protein>
<organism evidence="1">
    <name type="scientific">bioreactor metagenome</name>
    <dbReference type="NCBI Taxonomy" id="1076179"/>
    <lineage>
        <taxon>unclassified sequences</taxon>
        <taxon>metagenomes</taxon>
        <taxon>ecological metagenomes</taxon>
    </lineage>
</organism>
<name>A0A645D6B3_9ZZZZ</name>
<reference evidence="1" key="1">
    <citation type="submission" date="2019-08" db="EMBL/GenBank/DDBJ databases">
        <authorList>
            <person name="Kucharzyk K."/>
            <person name="Murdoch R.W."/>
            <person name="Higgins S."/>
            <person name="Loffler F."/>
        </authorList>
    </citation>
    <scope>NUCLEOTIDE SEQUENCE</scope>
</reference>
<gene>
    <name evidence="1" type="ORF">SDC9_131815</name>
</gene>